<gene>
    <name evidence="1" type="ORF">HPB51_011437</name>
</gene>
<name>A0A9J6EG09_RHIMP</name>
<organism evidence="1 2">
    <name type="scientific">Rhipicephalus microplus</name>
    <name type="common">Cattle tick</name>
    <name type="synonym">Boophilus microplus</name>
    <dbReference type="NCBI Taxonomy" id="6941"/>
    <lineage>
        <taxon>Eukaryota</taxon>
        <taxon>Metazoa</taxon>
        <taxon>Ecdysozoa</taxon>
        <taxon>Arthropoda</taxon>
        <taxon>Chelicerata</taxon>
        <taxon>Arachnida</taxon>
        <taxon>Acari</taxon>
        <taxon>Parasitiformes</taxon>
        <taxon>Ixodida</taxon>
        <taxon>Ixodoidea</taxon>
        <taxon>Ixodidae</taxon>
        <taxon>Rhipicephalinae</taxon>
        <taxon>Rhipicephalus</taxon>
        <taxon>Boophilus</taxon>
    </lineage>
</organism>
<sequence>MGVVAARPIELPECAVFVAASGAVLGRGLLGWTLTRARAVPSQGQADAFRVEGTPAYLSAFVPTKTKPPPPLAEDVFYGTPPLKYTFAWVRAGPIHWLPPPLARPNPCVHLSLTMCTTTSLHKP</sequence>
<comment type="caution">
    <text evidence="1">The sequence shown here is derived from an EMBL/GenBank/DDBJ whole genome shotgun (WGS) entry which is preliminary data.</text>
</comment>
<reference evidence="1" key="2">
    <citation type="submission" date="2021-09" db="EMBL/GenBank/DDBJ databases">
        <authorList>
            <person name="Jia N."/>
            <person name="Wang J."/>
            <person name="Shi W."/>
            <person name="Du L."/>
            <person name="Sun Y."/>
            <person name="Zhan W."/>
            <person name="Jiang J."/>
            <person name="Wang Q."/>
            <person name="Zhang B."/>
            <person name="Ji P."/>
            <person name="Sakyi L.B."/>
            <person name="Cui X."/>
            <person name="Yuan T."/>
            <person name="Jiang B."/>
            <person name="Yang W."/>
            <person name="Lam T.T.-Y."/>
            <person name="Chang Q."/>
            <person name="Ding S."/>
            <person name="Wang X."/>
            <person name="Zhu J."/>
            <person name="Ruan X."/>
            <person name="Zhao L."/>
            <person name="Wei J."/>
            <person name="Que T."/>
            <person name="Du C."/>
            <person name="Cheng J."/>
            <person name="Dai P."/>
            <person name="Han X."/>
            <person name="Huang E."/>
            <person name="Gao Y."/>
            <person name="Liu J."/>
            <person name="Shao H."/>
            <person name="Ye R."/>
            <person name="Li L."/>
            <person name="Wei W."/>
            <person name="Wang X."/>
            <person name="Wang C."/>
            <person name="Huo Q."/>
            <person name="Li W."/>
            <person name="Guo W."/>
            <person name="Chen H."/>
            <person name="Chen S."/>
            <person name="Zhou L."/>
            <person name="Zhou L."/>
            <person name="Ni X."/>
            <person name="Tian J."/>
            <person name="Zhou Y."/>
            <person name="Sheng Y."/>
            <person name="Liu T."/>
            <person name="Pan Y."/>
            <person name="Xia L."/>
            <person name="Li J."/>
            <person name="Zhao F."/>
            <person name="Cao W."/>
        </authorList>
    </citation>
    <scope>NUCLEOTIDE SEQUENCE</scope>
    <source>
        <strain evidence="1">Rmic-2018</strain>
        <tissue evidence="1">Larvae</tissue>
    </source>
</reference>
<dbReference type="AlphaFoldDB" id="A0A9J6EG09"/>
<reference evidence="1" key="1">
    <citation type="journal article" date="2020" name="Cell">
        <title>Large-Scale Comparative Analyses of Tick Genomes Elucidate Their Genetic Diversity and Vector Capacities.</title>
        <authorList>
            <consortium name="Tick Genome and Microbiome Consortium (TIGMIC)"/>
            <person name="Jia N."/>
            <person name="Wang J."/>
            <person name="Shi W."/>
            <person name="Du L."/>
            <person name="Sun Y."/>
            <person name="Zhan W."/>
            <person name="Jiang J.F."/>
            <person name="Wang Q."/>
            <person name="Zhang B."/>
            <person name="Ji P."/>
            <person name="Bell-Sakyi L."/>
            <person name="Cui X.M."/>
            <person name="Yuan T.T."/>
            <person name="Jiang B.G."/>
            <person name="Yang W.F."/>
            <person name="Lam T.T."/>
            <person name="Chang Q.C."/>
            <person name="Ding S.J."/>
            <person name="Wang X.J."/>
            <person name="Zhu J.G."/>
            <person name="Ruan X.D."/>
            <person name="Zhao L."/>
            <person name="Wei J.T."/>
            <person name="Ye R.Z."/>
            <person name="Que T.C."/>
            <person name="Du C.H."/>
            <person name="Zhou Y.H."/>
            <person name="Cheng J.X."/>
            <person name="Dai P.F."/>
            <person name="Guo W.B."/>
            <person name="Han X.H."/>
            <person name="Huang E.J."/>
            <person name="Li L.F."/>
            <person name="Wei W."/>
            <person name="Gao Y.C."/>
            <person name="Liu J.Z."/>
            <person name="Shao H.Z."/>
            <person name="Wang X."/>
            <person name="Wang C.C."/>
            <person name="Yang T.C."/>
            <person name="Huo Q.B."/>
            <person name="Li W."/>
            <person name="Chen H.Y."/>
            <person name="Chen S.E."/>
            <person name="Zhou L.G."/>
            <person name="Ni X.B."/>
            <person name="Tian J.H."/>
            <person name="Sheng Y."/>
            <person name="Liu T."/>
            <person name="Pan Y.S."/>
            <person name="Xia L.Y."/>
            <person name="Li J."/>
            <person name="Zhao F."/>
            <person name="Cao W.C."/>
        </authorList>
    </citation>
    <scope>NUCLEOTIDE SEQUENCE</scope>
    <source>
        <strain evidence="1">Rmic-2018</strain>
    </source>
</reference>
<proteinExistence type="predicted"/>
<evidence type="ECO:0000313" key="2">
    <source>
        <dbReference type="Proteomes" id="UP000821866"/>
    </source>
</evidence>
<evidence type="ECO:0000313" key="1">
    <source>
        <dbReference type="EMBL" id="KAH8033369.1"/>
    </source>
</evidence>
<dbReference type="EMBL" id="JABSTU010000004">
    <property type="protein sequence ID" value="KAH8033369.1"/>
    <property type="molecule type" value="Genomic_DNA"/>
</dbReference>
<protein>
    <submittedName>
        <fullName evidence="1">Uncharacterized protein</fullName>
    </submittedName>
</protein>
<dbReference type="Proteomes" id="UP000821866">
    <property type="component" value="Chromosome 2"/>
</dbReference>
<keyword evidence="2" id="KW-1185">Reference proteome</keyword>
<accession>A0A9J6EG09</accession>